<dbReference type="EMBL" id="CBXV010000008">
    <property type="protein sequence ID" value="CDM66758.1"/>
    <property type="molecule type" value="Genomic_DNA"/>
</dbReference>
<evidence type="ECO:0000313" key="3">
    <source>
        <dbReference type="Proteomes" id="UP000031518"/>
    </source>
</evidence>
<dbReference type="AlphaFoldDB" id="A0A0B6WZP8"/>
<organism evidence="2 3">
    <name type="scientific">Pyrinomonas methylaliphatogenes</name>
    <dbReference type="NCBI Taxonomy" id="454194"/>
    <lineage>
        <taxon>Bacteria</taxon>
        <taxon>Pseudomonadati</taxon>
        <taxon>Acidobacteriota</taxon>
        <taxon>Blastocatellia</taxon>
        <taxon>Blastocatellales</taxon>
        <taxon>Pyrinomonadaceae</taxon>
        <taxon>Pyrinomonas</taxon>
    </lineage>
</organism>
<sequence precursor="true">MGRFATNLRLRRGTGLLTALFALALPLSANGQRTGTIYARDFSLMEASELGFEIEARAVGTSWERQGAEAAVLIVYLDGMRNQDLLLWSGDSFFTYRILLGRASAGRHTVSLSLDAASRAKNARAVEIRSARPLLFNRANTSEEDLIAIANAPIIGARSDSIERFTDIPLLMYYELTRGPEDLLRLRYTLIFSNEDGGTQTAALMARWGRTTDIEWVYELSLRGGRIEEASYQGVEHRTKPFAGRKIQGDHPLLTVVSSNNNFSDLPSPTRRFAPLPIRVELKSASRESVMDAHPWIYRIMAEELKREGRIGESPSDLDKIADPRDYLYIEARAEAKSGPIAFEVQMDGARRAFRSDGCDERLCVEREGYFRAAVRLPKDYDPRRITSLRIRCCGCRENLSCSPERVKVLRAFKLDRDYIPHQLEVDRWLR</sequence>
<reference evidence="2 3" key="1">
    <citation type="submission" date="2013-12" db="EMBL/GenBank/DDBJ databases">
        <authorList>
            <person name="Stott M."/>
        </authorList>
    </citation>
    <scope>NUCLEOTIDE SEQUENCE [LARGE SCALE GENOMIC DNA]</scope>
    <source>
        <strain evidence="2 3">K22</strain>
    </source>
</reference>
<gene>
    <name evidence="2" type="ORF">PYK22_02792</name>
</gene>
<evidence type="ECO:0000313" key="2">
    <source>
        <dbReference type="EMBL" id="CDM66758.1"/>
    </source>
</evidence>
<feature type="signal peptide" evidence="1">
    <location>
        <begin position="1"/>
        <end position="31"/>
    </location>
</feature>
<keyword evidence="3" id="KW-1185">Reference proteome</keyword>
<dbReference type="RefSeq" id="WP_041978197.1">
    <property type="nucleotide sequence ID" value="NZ_CBXV010000008.1"/>
</dbReference>
<proteinExistence type="predicted"/>
<protein>
    <submittedName>
        <fullName evidence="2">Uncharacterized protein</fullName>
    </submittedName>
</protein>
<accession>A0A0B6WZP8</accession>
<feature type="chain" id="PRO_5002110970" evidence="1">
    <location>
        <begin position="32"/>
        <end position="431"/>
    </location>
</feature>
<dbReference type="OrthoDB" id="9807465at2"/>
<evidence type="ECO:0000256" key="1">
    <source>
        <dbReference type="SAM" id="SignalP"/>
    </source>
</evidence>
<dbReference type="Proteomes" id="UP000031518">
    <property type="component" value="Unassembled WGS sequence"/>
</dbReference>
<name>A0A0B6WZP8_9BACT</name>
<reference evidence="2 3" key="2">
    <citation type="submission" date="2015-01" db="EMBL/GenBank/DDBJ databases">
        <title>Complete genome sequence of Pyrinomonas methylaliphatogenes type strain K22T.</title>
        <authorList>
            <person name="Lee K.C.Y."/>
            <person name="Power J.F."/>
            <person name="Dunfield P.F."/>
            <person name="Morgan X.C."/>
            <person name="Huttenhower C."/>
            <person name="Stott M.B."/>
        </authorList>
    </citation>
    <scope>NUCLEOTIDE SEQUENCE [LARGE SCALE GENOMIC DNA]</scope>
    <source>
        <strain evidence="2 3">K22</strain>
    </source>
</reference>
<keyword evidence="1" id="KW-0732">Signal</keyword>
<dbReference type="STRING" id="454194.PYK22_02792"/>